<keyword evidence="3" id="KW-1133">Transmembrane helix</keyword>
<keyword evidence="5" id="KW-1185">Reference proteome</keyword>
<gene>
    <name evidence="4" type="ORF">BkAM31D_18105</name>
</gene>
<dbReference type="STRING" id="199441.BkAM31D_18105"/>
<dbReference type="Gene3D" id="3.30.700.10">
    <property type="entry name" value="Glycoprotein, Type 4 Pilin"/>
    <property type="match status" value="1"/>
</dbReference>
<dbReference type="InterPro" id="IPR012902">
    <property type="entry name" value="N_methyl_site"/>
</dbReference>
<evidence type="ECO:0000256" key="2">
    <source>
        <dbReference type="ARBA" id="ARBA00023287"/>
    </source>
</evidence>
<reference evidence="4 5" key="1">
    <citation type="submission" date="2017-04" db="EMBL/GenBank/DDBJ databases">
        <title>Bacillus krulwichiae AM31D Genome sequencing and assembly.</title>
        <authorList>
            <person name="Krulwich T.A."/>
            <person name="Anastor L."/>
            <person name="Ehrlich R."/>
            <person name="Ehrlich G.D."/>
            <person name="Janto B."/>
        </authorList>
    </citation>
    <scope>NUCLEOTIDE SEQUENCE [LARGE SCALE GENOMIC DNA]</scope>
    <source>
        <strain evidence="4 5">AM31D</strain>
    </source>
</reference>
<keyword evidence="3" id="KW-0812">Transmembrane</keyword>
<sequence>MSSLKNEKGLTLVELLVAIVIVGIIIVPLLTIMTGTFTRTVSQEKETQIAYIAQEVMEKVRYSTTGTLSVDTYCWSNINEQCESHANLPAPYSNLVIDEPVTVFVKVDPYEHEVDNFYQITVRVEKNSFISSGKAGLHEKENKIELVTVVFRPDE</sequence>
<evidence type="ECO:0000256" key="1">
    <source>
        <dbReference type="ARBA" id="ARBA00004241"/>
    </source>
</evidence>
<accession>A0A1X9MDT8</accession>
<organism evidence="4 5">
    <name type="scientific">Halalkalibacter krulwichiae</name>
    <dbReference type="NCBI Taxonomy" id="199441"/>
    <lineage>
        <taxon>Bacteria</taxon>
        <taxon>Bacillati</taxon>
        <taxon>Bacillota</taxon>
        <taxon>Bacilli</taxon>
        <taxon>Bacillales</taxon>
        <taxon>Bacillaceae</taxon>
        <taxon>Halalkalibacter</taxon>
    </lineage>
</organism>
<dbReference type="Proteomes" id="UP000193006">
    <property type="component" value="Chromosome"/>
</dbReference>
<dbReference type="NCBIfam" id="TIGR02532">
    <property type="entry name" value="IV_pilin_GFxxxE"/>
    <property type="match status" value="1"/>
</dbReference>
<dbReference type="EMBL" id="CP020814">
    <property type="protein sequence ID" value="ARK31605.1"/>
    <property type="molecule type" value="Genomic_DNA"/>
</dbReference>
<feature type="transmembrane region" description="Helical" evidence="3">
    <location>
        <begin position="12"/>
        <end position="33"/>
    </location>
</feature>
<evidence type="ECO:0000313" key="5">
    <source>
        <dbReference type="Proteomes" id="UP000193006"/>
    </source>
</evidence>
<protein>
    <recommendedName>
        <fullName evidence="6">Type II secretion system protein G</fullName>
    </recommendedName>
</protein>
<dbReference type="AlphaFoldDB" id="A0A1X9MDT8"/>
<dbReference type="Pfam" id="PF07963">
    <property type="entry name" value="N_methyl"/>
    <property type="match status" value="1"/>
</dbReference>
<dbReference type="InterPro" id="IPR045584">
    <property type="entry name" value="Pilin-like"/>
</dbReference>
<proteinExistence type="predicted"/>
<evidence type="ECO:0008006" key="6">
    <source>
        <dbReference type="Google" id="ProtNLM"/>
    </source>
</evidence>
<dbReference type="GO" id="GO:0030420">
    <property type="term" value="P:establishment of competence for transformation"/>
    <property type="evidence" value="ECO:0007669"/>
    <property type="project" value="UniProtKB-KW"/>
</dbReference>
<evidence type="ECO:0000256" key="3">
    <source>
        <dbReference type="SAM" id="Phobius"/>
    </source>
</evidence>
<dbReference type="SUPFAM" id="SSF54523">
    <property type="entry name" value="Pili subunits"/>
    <property type="match status" value="1"/>
</dbReference>
<dbReference type="KEGG" id="bkw:BkAM31D_18105"/>
<evidence type="ECO:0000313" key="4">
    <source>
        <dbReference type="EMBL" id="ARK31605.1"/>
    </source>
</evidence>
<keyword evidence="3" id="KW-0472">Membrane</keyword>
<dbReference type="GO" id="GO:0009986">
    <property type="term" value="C:cell surface"/>
    <property type="evidence" value="ECO:0007669"/>
    <property type="project" value="UniProtKB-SubCell"/>
</dbReference>
<name>A0A1X9MDT8_9BACI</name>
<keyword evidence="2" id="KW-0178">Competence</keyword>
<comment type="subcellular location">
    <subcellularLocation>
        <location evidence="1">Cell surface</location>
    </subcellularLocation>
</comment>